<sequence length="436" mass="48775">MITKRLDFEHPKYILVNATNAIDKKVIKKVLRNGKTSFTPDFKLIPTNATIRIVVNFNGSFGKAYVESRIRVARCKLWCESASSRKEVASSISGFDLVERKGVFALEKKVNLSDFADRYEDGVNTLTAEIHLFDTAKNETLVNFIRVGTVTIIENSISVPPSLVDMEFDTSNIVDSITLIKQLLSVNVDDRKNILKRYVALNLKNLVEESNEIVQLDTSKGIKVLVCGAKTEENNSIKKRIENEPLHQSSCVAEISTLDSPIEYLLVYLDGIDEGGNKVSLKFISESDSYNNFPRGDSFTRDYSFVRRNPNYDYQIISVPSTLDAEKHDLISPKICISAEGHGILPDDVVDACFDITWFFGLNTPTGNDQNFVEVAHGVNPKISTINELQTKFAQIASPQFGFVIGVDATYRKAFALAAKDENEFFHDADGVIFRI</sequence>
<accession>A0A8S5M670</accession>
<name>A0A8S5M670_9CAUD</name>
<organism evidence="1">
    <name type="scientific">Myoviridae sp. ctlRg1</name>
    <dbReference type="NCBI Taxonomy" id="2826692"/>
    <lineage>
        <taxon>Viruses</taxon>
        <taxon>Duplodnaviria</taxon>
        <taxon>Heunggongvirae</taxon>
        <taxon>Uroviricota</taxon>
        <taxon>Caudoviricetes</taxon>
    </lineage>
</organism>
<protein>
    <submittedName>
        <fullName evidence="1">Uncharacterized protein</fullName>
    </submittedName>
</protein>
<reference evidence="1" key="1">
    <citation type="journal article" date="2021" name="Proc. Natl. Acad. Sci. U.S.A.">
        <title>A Catalog of Tens of Thousands of Viruses from Human Metagenomes Reveals Hidden Associations with Chronic Diseases.</title>
        <authorList>
            <person name="Tisza M.J."/>
            <person name="Buck C.B."/>
        </authorList>
    </citation>
    <scope>NUCLEOTIDE SEQUENCE</scope>
    <source>
        <strain evidence="1">CtlRg1</strain>
    </source>
</reference>
<evidence type="ECO:0000313" key="1">
    <source>
        <dbReference type="EMBL" id="DAD77825.1"/>
    </source>
</evidence>
<proteinExistence type="predicted"/>
<dbReference type="EMBL" id="BK014834">
    <property type="protein sequence ID" value="DAD77825.1"/>
    <property type="molecule type" value="Genomic_DNA"/>
</dbReference>